<dbReference type="InterPro" id="IPR011335">
    <property type="entry name" value="Restrct_endonuc-II-like"/>
</dbReference>
<dbReference type="Proteomes" id="UP000238007">
    <property type="component" value="Unassembled WGS sequence"/>
</dbReference>
<accession>A0A2T0VTN0</accession>
<sequence length="192" mass="21963">MGDQSNTAVHQSYRLAQQTASQVMKKNQNKFIYREPHASRAARKVLTRSTASLRGLMVAMLPAYEWPREIHYESALEYRFLCLMLIRPDVFDLREQAPGIRYRGQDNAPKTHFFDFLVTFTNGERVAFAIKPLDRVIKLGFVAELEIIRNATPKHFADKVVLVTEQQLDRKAATAAARQLMRNRPSLTEAAA</sequence>
<dbReference type="GO" id="GO:0003676">
    <property type="term" value="F:nucleic acid binding"/>
    <property type="evidence" value="ECO:0007669"/>
    <property type="project" value="InterPro"/>
</dbReference>
<dbReference type="AlphaFoldDB" id="A0A2T0VTN0"/>
<proteinExistence type="predicted"/>
<gene>
    <name evidence="1" type="ORF">CLV80_11730</name>
</gene>
<dbReference type="Gene3D" id="3.40.1350.10">
    <property type="match status" value="1"/>
</dbReference>
<evidence type="ECO:0008006" key="3">
    <source>
        <dbReference type="Google" id="ProtNLM"/>
    </source>
</evidence>
<evidence type="ECO:0000313" key="2">
    <source>
        <dbReference type="Proteomes" id="UP000238007"/>
    </source>
</evidence>
<comment type="caution">
    <text evidence="1">The sequence shown here is derived from an EMBL/GenBank/DDBJ whole genome shotgun (WGS) entry which is preliminary data.</text>
</comment>
<name>A0A2T0VTN0_9RHOB</name>
<dbReference type="SUPFAM" id="SSF52980">
    <property type="entry name" value="Restriction endonuclease-like"/>
    <property type="match status" value="1"/>
</dbReference>
<evidence type="ECO:0000313" key="1">
    <source>
        <dbReference type="EMBL" id="PRY74512.1"/>
    </source>
</evidence>
<keyword evidence="2" id="KW-1185">Reference proteome</keyword>
<dbReference type="EMBL" id="PVTP01000017">
    <property type="protein sequence ID" value="PRY74512.1"/>
    <property type="molecule type" value="Genomic_DNA"/>
</dbReference>
<organism evidence="1 2">
    <name type="scientific">Yoonia maritima</name>
    <dbReference type="NCBI Taxonomy" id="1435347"/>
    <lineage>
        <taxon>Bacteria</taxon>
        <taxon>Pseudomonadati</taxon>
        <taxon>Pseudomonadota</taxon>
        <taxon>Alphaproteobacteria</taxon>
        <taxon>Rhodobacterales</taxon>
        <taxon>Paracoccaceae</taxon>
        <taxon>Yoonia</taxon>
    </lineage>
</organism>
<dbReference type="InterPro" id="IPR011856">
    <property type="entry name" value="tRNA_endonuc-like_dom_sf"/>
</dbReference>
<protein>
    <recommendedName>
        <fullName evidence="3">TnsA endonuclease-like protein</fullName>
    </recommendedName>
</protein>
<reference evidence="1 2" key="1">
    <citation type="submission" date="2018-03" db="EMBL/GenBank/DDBJ databases">
        <title>Genomic Encyclopedia of Archaeal and Bacterial Type Strains, Phase II (KMG-II): from individual species to whole genera.</title>
        <authorList>
            <person name="Goeker M."/>
        </authorList>
    </citation>
    <scope>NUCLEOTIDE SEQUENCE [LARGE SCALE GENOMIC DNA]</scope>
    <source>
        <strain evidence="1 2">DSM 101533</strain>
    </source>
</reference>